<dbReference type="Proteomes" id="UP001178461">
    <property type="component" value="Chromosome 3"/>
</dbReference>
<keyword evidence="6" id="KW-0753">Steroid metabolism</keyword>
<comment type="similarity">
    <text evidence="1">Belongs to the RCAN family.</text>
</comment>
<feature type="region of interest" description="Disordered" evidence="7">
    <location>
        <begin position="413"/>
        <end position="444"/>
    </location>
</feature>
<dbReference type="Pfam" id="PF00067">
    <property type="entry name" value="p450"/>
    <property type="match status" value="1"/>
</dbReference>
<evidence type="ECO:0000256" key="2">
    <source>
        <dbReference type="ARBA" id="ARBA00010617"/>
    </source>
</evidence>
<keyword evidence="3" id="KW-0349">Heme</keyword>
<dbReference type="InterPro" id="IPR001128">
    <property type="entry name" value="Cyt_P450"/>
</dbReference>
<dbReference type="PANTHER" id="PTHR24304:SF2">
    <property type="entry name" value="24-HYDROXYCHOLESTEROL 7-ALPHA-HYDROXYLASE"/>
    <property type="match status" value="1"/>
</dbReference>
<dbReference type="PANTHER" id="PTHR24304">
    <property type="entry name" value="CYTOCHROME P450 FAMILY 7"/>
    <property type="match status" value="1"/>
</dbReference>
<dbReference type="Gene3D" id="1.10.630.10">
    <property type="entry name" value="Cytochrome P450"/>
    <property type="match status" value="1"/>
</dbReference>
<dbReference type="GO" id="GO:0019722">
    <property type="term" value="P:calcium-mediated signaling"/>
    <property type="evidence" value="ECO:0007669"/>
    <property type="project" value="InterPro"/>
</dbReference>
<dbReference type="InterPro" id="IPR006931">
    <property type="entry name" value="Calcipressin"/>
</dbReference>
<evidence type="ECO:0000256" key="7">
    <source>
        <dbReference type="SAM" id="MobiDB-lite"/>
    </source>
</evidence>
<dbReference type="InterPro" id="IPR050529">
    <property type="entry name" value="CYP450_sterol_14alpha_dmase"/>
</dbReference>
<evidence type="ECO:0000313" key="8">
    <source>
        <dbReference type="EMBL" id="CAI5769076.1"/>
    </source>
</evidence>
<sequence>MLGKRYTFVTDEEGFQAFCISKDVDFEQAVQQSVQRTASIPEEIFYKNRSRLYIMMKGRLSTSNLQHMPRSLCQELQKHMEDLGHEGTEELRDLVRHIMFPSTVNTLFGKDIFLTTRDNVKEFEEHYQNFDDDFEYATQLPKYFLKKWSKSKKWLLKSFEKVVWHAEETNPSDDSSKTLWQHLLDTLQGKTFSANYGLLLLWASQANAIPVSFWTLAFILSQPSVYKKVMDELEPVYRKSGKENIQLSEDDLKKFPFIKWCILETIRLRAPGAIIKKVIAPMTIQNFVIPVGDLLALSPYWIHRNPKYFPEPNTFKPILFHRKTTSTITTKSDEVRRSEIEGDKLHLAPPQPSKQFLISPPASPPVGWHPMNDATPAANYDLLYAVSKRESGEKYELHAGTESTPSVVVHVCDTDAAEEGDPNNSPKPKIVQTRRPDVPPSVSN</sequence>
<dbReference type="Pfam" id="PF04847">
    <property type="entry name" value="Calcipressin"/>
    <property type="match status" value="1"/>
</dbReference>
<gene>
    <name evidence="8" type="ORF">PODLI_1B043539</name>
</gene>
<evidence type="ECO:0000256" key="3">
    <source>
        <dbReference type="ARBA" id="ARBA00022617"/>
    </source>
</evidence>
<dbReference type="GO" id="GO:0020037">
    <property type="term" value="F:heme binding"/>
    <property type="evidence" value="ECO:0007669"/>
    <property type="project" value="InterPro"/>
</dbReference>
<keyword evidence="5" id="KW-0408">Iron</keyword>
<accession>A0AA35NYK2</accession>
<dbReference type="SUPFAM" id="SSF48264">
    <property type="entry name" value="Cytochrome P450"/>
    <property type="match status" value="1"/>
</dbReference>
<keyword evidence="6" id="KW-0443">Lipid metabolism</keyword>
<dbReference type="EMBL" id="OX395128">
    <property type="protein sequence ID" value="CAI5769076.1"/>
    <property type="molecule type" value="Genomic_DNA"/>
</dbReference>
<dbReference type="GO" id="GO:0042632">
    <property type="term" value="P:cholesterol homeostasis"/>
    <property type="evidence" value="ECO:0007669"/>
    <property type="project" value="TreeGrafter"/>
</dbReference>
<evidence type="ECO:0000313" key="9">
    <source>
        <dbReference type="Proteomes" id="UP001178461"/>
    </source>
</evidence>
<dbReference type="GO" id="GO:0006699">
    <property type="term" value="P:bile acid biosynthetic process"/>
    <property type="evidence" value="ECO:0007669"/>
    <property type="project" value="TreeGrafter"/>
</dbReference>
<dbReference type="InterPro" id="IPR002403">
    <property type="entry name" value="Cyt_P450_E_grp-IV"/>
</dbReference>
<name>A0AA35NYK2_9SAUR</name>
<dbReference type="GO" id="GO:0005506">
    <property type="term" value="F:iron ion binding"/>
    <property type="evidence" value="ECO:0007669"/>
    <property type="project" value="InterPro"/>
</dbReference>
<proteinExistence type="inferred from homology"/>
<dbReference type="AlphaFoldDB" id="A0AA35NYK2"/>
<dbReference type="PRINTS" id="PR00465">
    <property type="entry name" value="EP450IV"/>
</dbReference>
<comment type="similarity">
    <text evidence="2">Belongs to the cytochrome P450 family.</text>
</comment>
<protein>
    <submittedName>
        <fullName evidence="8">24-hydroxycholesterol 7-alpha-hydroxylase isoform X5</fullName>
    </submittedName>
</protein>
<dbReference type="GO" id="GO:0008396">
    <property type="term" value="F:oxysterol 7-alpha-hydroxylase activity"/>
    <property type="evidence" value="ECO:0007669"/>
    <property type="project" value="TreeGrafter"/>
</dbReference>
<keyword evidence="4" id="KW-0479">Metal-binding</keyword>
<dbReference type="InterPro" id="IPR036396">
    <property type="entry name" value="Cyt_P450_sf"/>
</dbReference>
<evidence type="ECO:0000256" key="4">
    <source>
        <dbReference type="ARBA" id="ARBA00022723"/>
    </source>
</evidence>
<organism evidence="8 9">
    <name type="scientific">Podarcis lilfordi</name>
    <name type="common">Lilford's wall lizard</name>
    <dbReference type="NCBI Taxonomy" id="74358"/>
    <lineage>
        <taxon>Eukaryota</taxon>
        <taxon>Metazoa</taxon>
        <taxon>Chordata</taxon>
        <taxon>Craniata</taxon>
        <taxon>Vertebrata</taxon>
        <taxon>Euteleostomi</taxon>
        <taxon>Lepidosauria</taxon>
        <taxon>Squamata</taxon>
        <taxon>Bifurcata</taxon>
        <taxon>Unidentata</taxon>
        <taxon>Episquamata</taxon>
        <taxon>Laterata</taxon>
        <taxon>Lacertibaenia</taxon>
        <taxon>Lacertidae</taxon>
        <taxon>Podarcis</taxon>
    </lineage>
</organism>
<evidence type="ECO:0000256" key="1">
    <source>
        <dbReference type="ARBA" id="ARBA00008209"/>
    </source>
</evidence>
<evidence type="ECO:0000256" key="5">
    <source>
        <dbReference type="ARBA" id="ARBA00023004"/>
    </source>
</evidence>
<keyword evidence="9" id="KW-1185">Reference proteome</keyword>
<evidence type="ECO:0000256" key="6">
    <source>
        <dbReference type="ARBA" id="ARBA00023221"/>
    </source>
</evidence>
<reference evidence="8" key="1">
    <citation type="submission" date="2022-12" db="EMBL/GenBank/DDBJ databases">
        <authorList>
            <person name="Alioto T."/>
            <person name="Alioto T."/>
            <person name="Gomez Garrido J."/>
        </authorList>
    </citation>
    <scope>NUCLEOTIDE SEQUENCE</scope>
</reference>